<keyword evidence="8" id="KW-0963">Cytoplasm</keyword>
<dbReference type="EC" id="5.1.1.7" evidence="3 8"/>
<comment type="subunit">
    <text evidence="8">Homodimer.</text>
</comment>
<dbReference type="EMBL" id="PKHU01000004">
    <property type="protein sequence ID" value="PKZ29158.1"/>
    <property type="molecule type" value="Genomic_DNA"/>
</dbReference>
<feature type="active site" description="Proton donor" evidence="8">
    <location>
        <position position="69"/>
    </location>
</feature>
<dbReference type="UniPathway" id="UPA00034">
    <property type="reaction ID" value="UER00025"/>
</dbReference>
<comment type="caution">
    <text evidence="8">Lacks conserved residue(s) required for the propagation of feature annotation.</text>
</comment>
<comment type="pathway">
    <text evidence="1 8">Amino-acid biosynthesis; L-lysine biosynthesis via DAP pathway; DL-2,6-diaminopimelate from LL-2,6-diaminopimelate: step 1/1.</text>
</comment>
<dbReference type="Gene3D" id="3.10.310.10">
    <property type="entry name" value="Diaminopimelate Epimerase, Chain A, domain 1"/>
    <property type="match status" value="2"/>
</dbReference>
<dbReference type="SUPFAM" id="SSF54506">
    <property type="entry name" value="Diaminopimelate epimerase-like"/>
    <property type="match status" value="2"/>
</dbReference>
<dbReference type="InterPro" id="IPR018510">
    <property type="entry name" value="DAP_epimerase_AS"/>
</dbReference>
<comment type="catalytic activity">
    <reaction evidence="7 8">
        <text>(2S,6S)-2,6-diaminopimelate = meso-2,6-diaminopimelate</text>
        <dbReference type="Rhea" id="RHEA:15393"/>
        <dbReference type="ChEBI" id="CHEBI:57609"/>
        <dbReference type="ChEBI" id="CHEBI:57791"/>
        <dbReference type="EC" id="5.1.1.7"/>
    </reaction>
</comment>
<sequence>MKISKYCASGNDFVIITAFSNKNRSLLAKKLCDRFNGVGADGLIIILPDTNNDFKWEFYNSDGSVAKMCGNGARAAFMYAYENNLISKKAKFLSGAGAIDGEICSFKNKNAEVKIKLTKPKVCLPKFNELDLEWCFYDTGVPHLVSFVSDVSKFNLDICKVMRKKYNANVNFAQILDDKILVRTFERGVEAETLACGTGMAASFYAAFKEGKIPPQISVYPTSGEKLELSLKDGEIYFKGIVKHSFDAIFYE</sequence>
<keyword evidence="5 8" id="KW-0457">Lysine biosynthesis</keyword>
<dbReference type="AlphaFoldDB" id="A0A2I1N9W3"/>
<keyword evidence="6 8" id="KW-0413">Isomerase</keyword>
<reference evidence="11 12" key="1">
    <citation type="submission" date="2017-12" db="EMBL/GenBank/DDBJ databases">
        <title>Phylogenetic diversity of female urinary microbiome.</title>
        <authorList>
            <person name="Thomas-White K."/>
            <person name="Wolfe A.J."/>
        </authorList>
    </citation>
    <scope>NUCLEOTIDE SEQUENCE [LARGE SCALE GENOMIC DNA]</scope>
    <source>
        <strain evidence="11 12">UMB0112</strain>
    </source>
</reference>
<dbReference type="HAMAP" id="MF_00197">
    <property type="entry name" value="DAP_epimerase"/>
    <property type="match status" value="1"/>
</dbReference>
<evidence type="ECO:0000256" key="8">
    <source>
        <dbReference type="HAMAP-Rule" id="MF_00197"/>
    </source>
</evidence>
<dbReference type="NCBIfam" id="TIGR00652">
    <property type="entry name" value="DapF"/>
    <property type="match status" value="1"/>
</dbReference>
<dbReference type="GO" id="GO:0005829">
    <property type="term" value="C:cytosol"/>
    <property type="evidence" value="ECO:0007669"/>
    <property type="project" value="TreeGrafter"/>
</dbReference>
<gene>
    <name evidence="8 10" type="primary">dapF</name>
    <name evidence="11" type="ORF">CYJ41_04790</name>
    <name evidence="10" type="ORF">O6B92_00145</name>
</gene>
<feature type="binding site" evidence="8">
    <location>
        <begin position="197"/>
        <end position="198"/>
    </location>
    <ligand>
        <name>substrate</name>
    </ligand>
</feature>
<organism evidence="11 12">
    <name type="scientific">Campylobacter ureolyticus</name>
    <dbReference type="NCBI Taxonomy" id="827"/>
    <lineage>
        <taxon>Bacteria</taxon>
        <taxon>Pseudomonadati</taxon>
        <taxon>Campylobacterota</taxon>
        <taxon>Epsilonproteobacteria</taxon>
        <taxon>Campylobacterales</taxon>
        <taxon>Campylobacteraceae</taxon>
        <taxon>Campylobacter</taxon>
    </lineage>
</organism>
<keyword evidence="4 8" id="KW-0028">Amino-acid biosynthesis</keyword>
<feature type="binding site" evidence="8">
    <location>
        <position position="60"/>
    </location>
    <ligand>
        <name>substrate</name>
    </ligand>
</feature>
<feature type="active site" evidence="9">
    <location>
        <position position="69"/>
    </location>
</feature>
<feature type="binding site" evidence="8">
    <location>
        <position position="11"/>
    </location>
    <ligand>
        <name>substrate</name>
    </ligand>
</feature>
<dbReference type="RefSeq" id="WP_101637218.1">
    <property type="nucleotide sequence ID" value="NZ_JAPXGH010000007.1"/>
</dbReference>
<feature type="binding site" evidence="8">
    <location>
        <begin position="70"/>
        <end position="71"/>
    </location>
    <ligand>
        <name>substrate</name>
    </ligand>
</feature>
<evidence type="ECO:0000313" key="10">
    <source>
        <dbReference type="EMBL" id="MCZ6160756.1"/>
    </source>
</evidence>
<name>A0A2I1N9W3_9BACT</name>
<proteinExistence type="inferred from homology"/>
<evidence type="ECO:0000256" key="2">
    <source>
        <dbReference type="ARBA" id="ARBA00010219"/>
    </source>
</evidence>
<evidence type="ECO:0000256" key="7">
    <source>
        <dbReference type="ARBA" id="ARBA00051712"/>
    </source>
</evidence>
<feature type="site" description="Could be important to modulate the pK values of the two catalytic cysteine residues" evidence="8">
    <location>
        <position position="143"/>
    </location>
</feature>
<dbReference type="EMBL" id="JAPXGP010000001">
    <property type="protein sequence ID" value="MCZ6160756.1"/>
    <property type="molecule type" value="Genomic_DNA"/>
</dbReference>
<feature type="binding site" evidence="8">
    <location>
        <begin position="186"/>
        <end position="187"/>
    </location>
    <ligand>
        <name>substrate</name>
    </ligand>
</feature>
<dbReference type="PANTHER" id="PTHR31689:SF0">
    <property type="entry name" value="DIAMINOPIMELATE EPIMERASE"/>
    <property type="match status" value="1"/>
</dbReference>
<evidence type="ECO:0000256" key="4">
    <source>
        <dbReference type="ARBA" id="ARBA00022605"/>
    </source>
</evidence>
<dbReference type="GO" id="GO:0008837">
    <property type="term" value="F:diaminopimelate epimerase activity"/>
    <property type="evidence" value="ECO:0007669"/>
    <property type="project" value="UniProtKB-UniRule"/>
</dbReference>
<evidence type="ECO:0000256" key="3">
    <source>
        <dbReference type="ARBA" id="ARBA00013080"/>
    </source>
</evidence>
<dbReference type="PANTHER" id="PTHR31689">
    <property type="entry name" value="DIAMINOPIMELATE EPIMERASE, CHLOROPLASTIC"/>
    <property type="match status" value="1"/>
</dbReference>
<comment type="function">
    <text evidence="8">Catalyzes the stereoinversion of LL-2,6-diaminopimelate (L,L-DAP) to meso-diaminopimelate (meso-DAP), a precursor of L-lysine and an essential component of the bacterial peptidoglycan.</text>
</comment>
<evidence type="ECO:0000256" key="6">
    <source>
        <dbReference type="ARBA" id="ARBA00023235"/>
    </source>
</evidence>
<feature type="binding site" evidence="8">
    <location>
        <position position="169"/>
    </location>
    <ligand>
        <name>substrate</name>
    </ligand>
</feature>
<dbReference type="Pfam" id="PF01678">
    <property type="entry name" value="DAP_epimerase"/>
    <property type="match status" value="2"/>
</dbReference>
<dbReference type="PROSITE" id="PS01326">
    <property type="entry name" value="DAP_EPIMERASE"/>
    <property type="match status" value="1"/>
</dbReference>
<dbReference type="InterPro" id="IPR001653">
    <property type="entry name" value="DAP_epimerase_DapF"/>
</dbReference>
<feature type="active site" description="Proton acceptor" evidence="8">
    <location>
        <position position="196"/>
    </location>
</feature>
<dbReference type="Proteomes" id="UP000234639">
    <property type="component" value="Unassembled WGS sequence"/>
</dbReference>
<feature type="site" description="Could be important to modulate the pK values of the two catalytic cysteine residues" evidence="8">
    <location>
        <position position="186"/>
    </location>
</feature>
<comment type="similarity">
    <text evidence="2 8">Belongs to the diaminopimelate epimerase family.</text>
</comment>
<comment type="subcellular location">
    <subcellularLocation>
        <location evidence="8">Cytoplasm</location>
    </subcellularLocation>
</comment>
<reference evidence="10" key="2">
    <citation type="submission" date="2022-12" db="EMBL/GenBank/DDBJ databases">
        <title>Species Delineation and Comparative Genomics within the Campylobacter ureolyticus Complex.</title>
        <authorList>
            <person name="Maki J."/>
            <person name="Howard M."/>
            <person name="Connelly S."/>
            <person name="Hardy D.J."/>
            <person name="Cameron A."/>
        </authorList>
    </citation>
    <scope>NUCLEOTIDE SEQUENCE</scope>
    <source>
        <strain evidence="10">URMC_786</strain>
    </source>
</reference>
<evidence type="ECO:0000256" key="5">
    <source>
        <dbReference type="ARBA" id="ARBA00023154"/>
    </source>
</evidence>
<evidence type="ECO:0000313" key="12">
    <source>
        <dbReference type="Proteomes" id="UP000234639"/>
    </source>
</evidence>
<protein>
    <recommendedName>
        <fullName evidence="3 8">Diaminopimelate epimerase</fullName>
        <shortName evidence="8">DAP epimerase</shortName>
        <ecNumber evidence="3 8">5.1.1.7</ecNumber>
    </recommendedName>
    <alternativeName>
        <fullName evidence="8">PLP-independent amino acid racemase</fullName>
    </alternativeName>
</protein>
<dbReference type="GO" id="GO:0009089">
    <property type="term" value="P:lysine biosynthetic process via diaminopimelate"/>
    <property type="evidence" value="ECO:0007669"/>
    <property type="project" value="UniProtKB-UniRule"/>
</dbReference>
<accession>A0A2I1N9W3</accession>
<evidence type="ECO:0000256" key="1">
    <source>
        <dbReference type="ARBA" id="ARBA00005196"/>
    </source>
</evidence>
<comment type="caution">
    <text evidence="11">The sequence shown here is derived from an EMBL/GenBank/DDBJ whole genome shotgun (WGS) entry which is preliminary data.</text>
</comment>
<evidence type="ECO:0000256" key="9">
    <source>
        <dbReference type="PROSITE-ProRule" id="PRU10125"/>
    </source>
</evidence>
<dbReference type="Proteomes" id="UP001075461">
    <property type="component" value="Unassembled WGS sequence"/>
</dbReference>
<evidence type="ECO:0000313" key="11">
    <source>
        <dbReference type="EMBL" id="PKZ29158.1"/>
    </source>
</evidence>